<keyword evidence="2" id="KW-0479">Metal-binding</keyword>
<name>A0A6P9A7X9_THRPL</name>
<accession>A0A6P9A7X9</accession>
<evidence type="ECO:0000256" key="3">
    <source>
        <dbReference type="ARBA" id="ARBA00022771"/>
    </source>
</evidence>
<evidence type="ECO:0000313" key="9">
    <source>
        <dbReference type="Proteomes" id="UP000515158"/>
    </source>
</evidence>
<evidence type="ECO:0000256" key="2">
    <source>
        <dbReference type="ARBA" id="ARBA00022723"/>
    </source>
</evidence>
<dbReference type="Proteomes" id="UP000515158">
    <property type="component" value="Unplaced"/>
</dbReference>
<dbReference type="RefSeq" id="XP_034253655.1">
    <property type="nucleotide sequence ID" value="XM_034397764.1"/>
</dbReference>
<keyword evidence="3 6" id="KW-0863">Zinc-finger</keyword>
<dbReference type="GeneID" id="117652676"/>
<dbReference type="GO" id="GO:0008270">
    <property type="term" value="F:zinc ion binding"/>
    <property type="evidence" value="ECO:0007669"/>
    <property type="project" value="UniProtKB-KW"/>
</dbReference>
<reference evidence="10" key="1">
    <citation type="submission" date="2025-08" db="UniProtKB">
        <authorList>
            <consortium name="RefSeq"/>
        </authorList>
    </citation>
    <scope>IDENTIFICATION</scope>
    <source>
        <tissue evidence="10">Total insect</tissue>
    </source>
</reference>
<sequence>MEEELFCVCRKPAGYNRFMIECTKCKNWFHGSCVSVKKSQKTPDTWLCPNCVKECNEGKDSVSKADFEQASNEIKILKGQMSNVLIVVKSLVNQSKTKEKCYNEKDEEVTALRAECDVKDKEIRILKEQCDKQNEEKEVHEECIRKLKQELDACKKGMEAEKEACQKQLESVKESYQKELEAVIECCKKKEVENRQLLVKLQLWQTKYEELNNSRCEKKTVVNKVKSLSLKKRMVFSQPQSETVYEKMDEN</sequence>
<dbReference type="Gene3D" id="3.30.40.10">
    <property type="entry name" value="Zinc/RING finger domain, C3HC4 (zinc finger)"/>
    <property type="match status" value="1"/>
</dbReference>
<dbReference type="AlphaFoldDB" id="A0A6P9A7X9"/>
<dbReference type="SMART" id="SM00249">
    <property type="entry name" value="PHD"/>
    <property type="match status" value="1"/>
</dbReference>
<dbReference type="GO" id="GO:0048188">
    <property type="term" value="C:Set1C/COMPASS complex"/>
    <property type="evidence" value="ECO:0007669"/>
    <property type="project" value="InterPro"/>
</dbReference>
<protein>
    <submittedName>
        <fullName evidence="10">E3 ubiquitin-protein ligase ubr7</fullName>
    </submittedName>
</protein>
<dbReference type="InterPro" id="IPR011011">
    <property type="entry name" value="Znf_FYVE_PHD"/>
</dbReference>
<feature type="domain" description="PHD-type" evidence="8">
    <location>
        <begin position="4"/>
        <end position="54"/>
    </location>
</feature>
<comment type="subcellular location">
    <subcellularLocation>
        <location evidence="1">Nucleus</location>
    </subcellularLocation>
</comment>
<dbReference type="InterPro" id="IPR019786">
    <property type="entry name" value="Zinc_finger_PHD-type_CS"/>
</dbReference>
<evidence type="ECO:0000259" key="8">
    <source>
        <dbReference type="PROSITE" id="PS50016"/>
    </source>
</evidence>
<evidence type="ECO:0000256" key="6">
    <source>
        <dbReference type="PROSITE-ProRule" id="PRU00146"/>
    </source>
</evidence>
<dbReference type="Pfam" id="PF00628">
    <property type="entry name" value="PHD"/>
    <property type="match status" value="1"/>
</dbReference>
<dbReference type="PANTHER" id="PTHR46174">
    <property type="entry name" value="CXXC-TYPE ZINC FINGER PROTEIN 1"/>
    <property type="match status" value="1"/>
</dbReference>
<evidence type="ECO:0000256" key="4">
    <source>
        <dbReference type="ARBA" id="ARBA00022833"/>
    </source>
</evidence>
<keyword evidence="4" id="KW-0862">Zinc</keyword>
<dbReference type="OrthoDB" id="10033786at2759"/>
<evidence type="ECO:0000256" key="7">
    <source>
        <dbReference type="SAM" id="Coils"/>
    </source>
</evidence>
<organism evidence="10">
    <name type="scientific">Thrips palmi</name>
    <name type="common">Melon thrips</name>
    <dbReference type="NCBI Taxonomy" id="161013"/>
    <lineage>
        <taxon>Eukaryota</taxon>
        <taxon>Metazoa</taxon>
        <taxon>Ecdysozoa</taxon>
        <taxon>Arthropoda</taxon>
        <taxon>Hexapoda</taxon>
        <taxon>Insecta</taxon>
        <taxon>Pterygota</taxon>
        <taxon>Neoptera</taxon>
        <taxon>Paraneoptera</taxon>
        <taxon>Thysanoptera</taxon>
        <taxon>Terebrantia</taxon>
        <taxon>Thripoidea</taxon>
        <taxon>Thripidae</taxon>
        <taxon>Thrips</taxon>
    </lineage>
</organism>
<dbReference type="InterPro" id="IPR037869">
    <property type="entry name" value="Spp1/CFP1"/>
</dbReference>
<dbReference type="GO" id="GO:0045893">
    <property type="term" value="P:positive regulation of DNA-templated transcription"/>
    <property type="evidence" value="ECO:0007669"/>
    <property type="project" value="TreeGrafter"/>
</dbReference>
<evidence type="ECO:0000256" key="5">
    <source>
        <dbReference type="ARBA" id="ARBA00023242"/>
    </source>
</evidence>
<dbReference type="SUPFAM" id="SSF57903">
    <property type="entry name" value="FYVE/PHD zinc finger"/>
    <property type="match status" value="1"/>
</dbReference>
<dbReference type="InterPro" id="IPR019787">
    <property type="entry name" value="Znf_PHD-finger"/>
</dbReference>
<dbReference type="InterPro" id="IPR001965">
    <property type="entry name" value="Znf_PHD"/>
</dbReference>
<dbReference type="PANTHER" id="PTHR46174:SF1">
    <property type="entry name" value="CXXC-TYPE ZINC FINGER PROTEIN 1"/>
    <property type="match status" value="1"/>
</dbReference>
<feature type="coiled-coil region" evidence="7">
    <location>
        <begin position="109"/>
        <end position="214"/>
    </location>
</feature>
<dbReference type="PROSITE" id="PS01359">
    <property type="entry name" value="ZF_PHD_1"/>
    <property type="match status" value="1"/>
</dbReference>
<keyword evidence="9" id="KW-1185">Reference proteome</keyword>
<dbReference type="InterPro" id="IPR013083">
    <property type="entry name" value="Znf_RING/FYVE/PHD"/>
</dbReference>
<proteinExistence type="predicted"/>
<dbReference type="PROSITE" id="PS50016">
    <property type="entry name" value="ZF_PHD_2"/>
    <property type="match status" value="1"/>
</dbReference>
<dbReference type="KEGG" id="tpal:117652676"/>
<gene>
    <name evidence="10" type="primary">LOC117652676</name>
</gene>
<evidence type="ECO:0000313" key="10">
    <source>
        <dbReference type="RefSeq" id="XP_034253655.1"/>
    </source>
</evidence>
<keyword evidence="7" id="KW-0175">Coiled coil</keyword>
<keyword evidence="5" id="KW-0539">Nucleus</keyword>
<evidence type="ECO:0000256" key="1">
    <source>
        <dbReference type="ARBA" id="ARBA00004123"/>
    </source>
</evidence>
<dbReference type="InParanoid" id="A0A6P9A7X9"/>